<keyword evidence="2" id="KW-0547">Nucleotide-binding</keyword>
<comment type="similarity">
    <text evidence="1">Belongs to the TRAFAC class TrmE-Era-EngA-EngB-Septin-like GTPase superfamily. AIG1/Toc34/Toc159-like paraseptin GTPase family. IAN subfamily.</text>
</comment>
<dbReference type="PANTHER" id="PTHR10903">
    <property type="entry name" value="GTPASE, IMAP FAMILY MEMBER-RELATED"/>
    <property type="match status" value="1"/>
</dbReference>
<proteinExistence type="inferred from homology"/>
<dbReference type="Gene3D" id="3.40.50.300">
    <property type="entry name" value="P-loop containing nucleotide triphosphate hydrolases"/>
    <property type="match status" value="1"/>
</dbReference>
<dbReference type="InterPro" id="IPR045058">
    <property type="entry name" value="GIMA/IAN/Toc"/>
</dbReference>
<evidence type="ECO:0000259" key="4">
    <source>
        <dbReference type="PROSITE" id="PS51720"/>
    </source>
</evidence>
<keyword evidence="6" id="KW-1185">Reference proteome</keyword>
<reference evidence="5" key="3">
    <citation type="submission" date="2025-09" db="UniProtKB">
        <authorList>
            <consortium name="Ensembl"/>
        </authorList>
    </citation>
    <scope>IDENTIFICATION</scope>
</reference>
<dbReference type="InParanoid" id="A0A4W6DJB6"/>
<dbReference type="PROSITE" id="PS51720">
    <property type="entry name" value="G_AIG1"/>
    <property type="match status" value="1"/>
</dbReference>
<dbReference type="GeneTree" id="ENSGT01120000271858"/>
<dbReference type="Proteomes" id="UP000314980">
    <property type="component" value="Unassembled WGS sequence"/>
</dbReference>
<evidence type="ECO:0000256" key="1">
    <source>
        <dbReference type="ARBA" id="ARBA00008535"/>
    </source>
</evidence>
<organism evidence="5 6">
    <name type="scientific">Lates calcarifer</name>
    <name type="common">Barramundi</name>
    <name type="synonym">Holocentrus calcarifer</name>
    <dbReference type="NCBI Taxonomy" id="8187"/>
    <lineage>
        <taxon>Eukaryota</taxon>
        <taxon>Metazoa</taxon>
        <taxon>Chordata</taxon>
        <taxon>Craniata</taxon>
        <taxon>Vertebrata</taxon>
        <taxon>Euteleostomi</taxon>
        <taxon>Actinopterygii</taxon>
        <taxon>Neopterygii</taxon>
        <taxon>Teleostei</taxon>
        <taxon>Neoteleostei</taxon>
        <taxon>Acanthomorphata</taxon>
        <taxon>Carangaria</taxon>
        <taxon>Carangaria incertae sedis</taxon>
        <taxon>Centropomidae</taxon>
        <taxon>Lates</taxon>
    </lineage>
</organism>
<dbReference type="GO" id="GO:0005525">
    <property type="term" value="F:GTP binding"/>
    <property type="evidence" value="ECO:0007669"/>
    <property type="project" value="UniProtKB-KW"/>
</dbReference>
<reference evidence="5" key="2">
    <citation type="submission" date="2025-08" db="UniProtKB">
        <authorList>
            <consortium name="Ensembl"/>
        </authorList>
    </citation>
    <scope>IDENTIFICATION</scope>
</reference>
<accession>A0A4W6DJB6</accession>
<dbReference type="Ensembl" id="ENSLCAT00010025547.1">
    <property type="protein sequence ID" value="ENSLCAP00010025003.1"/>
    <property type="gene ID" value="ENSLCAG00010011710.1"/>
</dbReference>
<protein>
    <recommendedName>
        <fullName evidence="4">AIG1-type G domain-containing protein</fullName>
    </recommendedName>
</protein>
<dbReference type="Pfam" id="PF04548">
    <property type="entry name" value="AIG1"/>
    <property type="match status" value="1"/>
</dbReference>
<dbReference type="PANTHER" id="PTHR10903:SF186">
    <property type="entry name" value="GTPASE IMAP FAMILY MEMBER 4-LIKE-RELATED"/>
    <property type="match status" value="1"/>
</dbReference>
<dbReference type="SUPFAM" id="SSF52540">
    <property type="entry name" value="P-loop containing nucleoside triphosphate hydrolases"/>
    <property type="match status" value="1"/>
</dbReference>
<evidence type="ECO:0000313" key="5">
    <source>
        <dbReference type="Ensembl" id="ENSLCAP00010025003.1"/>
    </source>
</evidence>
<dbReference type="InterPro" id="IPR006703">
    <property type="entry name" value="G_AIG1"/>
</dbReference>
<keyword evidence="3" id="KW-0342">GTP-binding</keyword>
<sequence>VGNIILGREAFESKLSMSSVTSKCKKETGEVAGHILAVVDTPGLFDTGKELKKVKKEIAKCISFVAPGPHVFLIVLQPNRFTKEEQETVKIIQKMFGKKAGKYTMALFTHGDDLKREEFIRDDKNLRKLLSKCSGKYHVFNNREMENRDQVKELFGKIDSVSEGGRLFYQKRSSQSQNLMCTGQRVAGLSCLSNSISNIYRCLQTHTE</sequence>
<evidence type="ECO:0000313" key="6">
    <source>
        <dbReference type="Proteomes" id="UP000314980"/>
    </source>
</evidence>
<dbReference type="FunFam" id="3.40.50.300:FF:000366">
    <property type="entry name" value="GTPase, IMAP family member 2"/>
    <property type="match status" value="1"/>
</dbReference>
<evidence type="ECO:0000256" key="3">
    <source>
        <dbReference type="ARBA" id="ARBA00023134"/>
    </source>
</evidence>
<dbReference type="AlphaFoldDB" id="A0A4W6DJB6"/>
<reference evidence="6" key="1">
    <citation type="submission" date="2015-09" db="EMBL/GenBank/DDBJ databases">
        <authorList>
            <person name="Sai Rama Sridatta P."/>
        </authorList>
    </citation>
    <scope>NUCLEOTIDE SEQUENCE [LARGE SCALE GENOMIC DNA]</scope>
</reference>
<feature type="domain" description="AIG1-type G" evidence="4">
    <location>
        <begin position="1"/>
        <end position="177"/>
    </location>
</feature>
<evidence type="ECO:0000256" key="2">
    <source>
        <dbReference type="ARBA" id="ARBA00022741"/>
    </source>
</evidence>
<name>A0A4W6DJB6_LATCA</name>
<dbReference type="InterPro" id="IPR027417">
    <property type="entry name" value="P-loop_NTPase"/>
</dbReference>